<dbReference type="RefSeq" id="WP_155097645.1">
    <property type="nucleotide sequence ID" value="NZ_WMIE01000041.1"/>
</dbReference>
<accession>A0A6L6JFE5</accession>
<proteinExistence type="predicted"/>
<protein>
    <recommendedName>
        <fullName evidence="3">Asparagine synthetase domain-containing protein</fullName>
    </recommendedName>
</protein>
<name>A0A6L6JFE5_9RHOB</name>
<dbReference type="AlphaFoldDB" id="A0A6L6JFE5"/>
<evidence type="ECO:0000313" key="2">
    <source>
        <dbReference type="Proteomes" id="UP000478183"/>
    </source>
</evidence>
<dbReference type="Proteomes" id="UP000478183">
    <property type="component" value="Unassembled WGS sequence"/>
</dbReference>
<keyword evidence="2" id="KW-1185">Reference proteome</keyword>
<evidence type="ECO:0008006" key="3">
    <source>
        <dbReference type="Google" id="ProtNLM"/>
    </source>
</evidence>
<sequence>MDFFLFDQSNIPQDFLFQGYCFIDTDYIAGESGALGYMAETGKKILSGHDGCYFWGNPLGDGYQFGSDFQGNSRIYLYQREERWAISNSFGKLLDHIRKNEWPFSICSHQLDSWRIRSPFGQQPSSFKTAINEISLVPSWCEVSVNGDGAKITHRKYQGQFESYASAVSHYVGIWSGRISTLSSDEDICVSVDVSGGVDSRVNLALILKMREKGIGGNIRFSSLKYGGVKGDFEVALRLAEKYRFPLNDRKSKSDYSLSTDEALQCTDDFLIGSYTSLRPFRTKPNPLSVKIGGGAGEIFRPFFADSFSDEFLDKLRGSFSSDKFFANWKADVVDAMETLRVRDPGKTDPLILHYREFRSRFHTGGAANMVTAAMPFQSRAAYEIAWTATGSQIKDGQIGYDLIGATFPQLLVDDYDHPGKKPTQRNLDNIFPEIDFDARPGRVYVDKNHDPAPNSESLSDFLKKYYEVFGEKIRDWPMVEKLSANDIIRSSLETGRLPRPPEGASLHRLKLAVKIEELCASRRSNSGELELSDL</sequence>
<evidence type="ECO:0000313" key="1">
    <source>
        <dbReference type="EMBL" id="MTH80296.1"/>
    </source>
</evidence>
<dbReference type="OrthoDB" id="7804473at2"/>
<comment type="caution">
    <text evidence="1">The sequence shown here is derived from an EMBL/GenBank/DDBJ whole genome shotgun (WGS) entry which is preliminary data.</text>
</comment>
<organism evidence="1 2">
    <name type="scientific">Paracoccus aestuariivivens</name>
    <dbReference type="NCBI Taxonomy" id="1820333"/>
    <lineage>
        <taxon>Bacteria</taxon>
        <taxon>Pseudomonadati</taxon>
        <taxon>Pseudomonadota</taxon>
        <taxon>Alphaproteobacteria</taxon>
        <taxon>Rhodobacterales</taxon>
        <taxon>Paracoccaceae</taxon>
        <taxon>Paracoccus</taxon>
    </lineage>
</organism>
<gene>
    <name evidence="1" type="ORF">GL286_21640</name>
</gene>
<reference evidence="1 2" key="1">
    <citation type="submission" date="2019-11" db="EMBL/GenBank/DDBJ databases">
        <authorList>
            <person name="Dong K."/>
        </authorList>
    </citation>
    <scope>NUCLEOTIDE SEQUENCE [LARGE SCALE GENOMIC DNA]</scope>
    <source>
        <strain evidence="1 2">NBRC 111993</strain>
    </source>
</reference>
<dbReference type="EMBL" id="WMIE01000041">
    <property type="protein sequence ID" value="MTH80296.1"/>
    <property type="molecule type" value="Genomic_DNA"/>
</dbReference>